<keyword evidence="3" id="KW-1185">Reference proteome</keyword>
<reference evidence="2 3" key="1">
    <citation type="submission" date="2009-02" db="EMBL/GenBank/DDBJ databases">
        <title>Sequencing of the draft genome and assembly of Dethiobacter alkaliphilus AHT 1.</title>
        <authorList>
            <consortium name="US DOE Joint Genome Institute (JGI-PGF)"/>
            <person name="Lucas S."/>
            <person name="Copeland A."/>
            <person name="Lapidus A."/>
            <person name="Glavina del Rio T."/>
            <person name="Dalin E."/>
            <person name="Tice H."/>
            <person name="Bruce D."/>
            <person name="Goodwin L."/>
            <person name="Pitluck S."/>
            <person name="Larimer F."/>
            <person name="Land M.L."/>
            <person name="Hauser L."/>
            <person name="Muyzer G."/>
        </authorList>
    </citation>
    <scope>NUCLEOTIDE SEQUENCE [LARGE SCALE GENOMIC DNA]</scope>
    <source>
        <strain evidence="2 3">AHT 1</strain>
    </source>
</reference>
<dbReference type="Pfam" id="PF00535">
    <property type="entry name" value="Glycos_transf_2"/>
    <property type="match status" value="1"/>
</dbReference>
<dbReference type="PANTHER" id="PTHR43685">
    <property type="entry name" value="GLYCOSYLTRANSFERASE"/>
    <property type="match status" value="1"/>
</dbReference>
<proteinExistence type="predicted"/>
<dbReference type="SUPFAM" id="SSF53448">
    <property type="entry name" value="Nucleotide-diphospho-sugar transferases"/>
    <property type="match status" value="1"/>
</dbReference>
<dbReference type="Gene3D" id="3.90.550.10">
    <property type="entry name" value="Spore Coat Polysaccharide Biosynthesis Protein SpsA, Chain A"/>
    <property type="match status" value="1"/>
</dbReference>
<sequence>MLVSVVMAVYNGAGYIEKSIESILSQTYSNLEVIIVDDGSTDDTRRILEQVNDIRVKAVLLTENRGSAAALNIGIAKAKGKWVAIHDADDISFPDRIKEQVGYLKENPHLVAAGSFIECFSDEQGGISEYELIQYQDTRNSVKTSEDIRLGLYYGCPITHGTLIYSKAAFEAVGGYDTNLRIAYDYDLCTRLVTVGPIENVPKKLYKYRRYQDSLSNKNLLVTSNELFFSFCKYIRNTCFKDMKQAPILAVCGSEEGAYYFAQQAKNILNITVFSNINEDTLREISYYFKTNKLDGVIILDNLKNKDIALSMLIKSGMILNKNLFQFWCRL</sequence>
<evidence type="ECO:0000313" key="3">
    <source>
        <dbReference type="Proteomes" id="UP000006443"/>
    </source>
</evidence>
<gene>
    <name evidence="2" type="ORF">DealDRAFT_1943</name>
</gene>
<dbReference type="InterPro" id="IPR029044">
    <property type="entry name" value="Nucleotide-diphossugar_trans"/>
</dbReference>
<dbReference type="Proteomes" id="UP000006443">
    <property type="component" value="Unassembled WGS sequence"/>
</dbReference>
<protein>
    <submittedName>
        <fullName evidence="2">Glycosyl transferase family 2</fullName>
    </submittedName>
</protein>
<organism evidence="2 3">
    <name type="scientific">Dethiobacter alkaliphilus AHT 1</name>
    <dbReference type="NCBI Taxonomy" id="555088"/>
    <lineage>
        <taxon>Bacteria</taxon>
        <taxon>Bacillati</taxon>
        <taxon>Bacillota</taxon>
        <taxon>Dethiobacteria</taxon>
        <taxon>Dethiobacterales</taxon>
        <taxon>Dethiobacteraceae</taxon>
        <taxon>Dethiobacter</taxon>
    </lineage>
</organism>
<evidence type="ECO:0000313" key="2">
    <source>
        <dbReference type="EMBL" id="EEG77190.1"/>
    </source>
</evidence>
<dbReference type="EMBL" id="ACJM01000009">
    <property type="protein sequence ID" value="EEG77190.1"/>
    <property type="molecule type" value="Genomic_DNA"/>
</dbReference>
<feature type="domain" description="Glycosyltransferase 2-like" evidence="1">
    <location>
        <begin position="4"/>
        <end position="170"/>
    </location>
</feature>
<comment type="caution">
    <text evidence="2">The sequence shown here is derived from an EMBL/GenBank/DDBJ whole genome shotgun (WGS) entry which is preliminary data.</text>
</comment>
<name>C0GHI4_DETAL</name>
<dbReference type="eggNOG" id="COG1216">
    <property type="taxonomic scope" value="Bacteria"/>
</dbReference>
<dbReference type="InterPro" id="IPR050834">
    <property type="entry name" value="Glycosyltransf_2"/>
</dbReference>
<dbReference type="OrthoDB" id="9815829at2"/>
<dbReference type="RefSeq" id="WP_008516967.1">
    <property type="nucleotide sequence ID" value="NZ_ACJM01000009.1"/>
</dbReference>
<accession>C0GHI4</accession>
<keyword evidence="2" id="KW-0808">Transferase</keyword>
<dbReference type="PANTHER" id="PTHR43685:SF10">
    <property type="entry name" value="LACTO-N-NEOTETRAOSE BIOSYNTHESIS GLYCOSYL TRANSFERASE LGTA"/>
    <property type="match status" value="1"/>
</dbReference>
<dbReference type="STRING" id="555088.DealDRAFT_1943"/>
<dbReference type="AlphaFoldDB" id="C0GHI4"/>
<dbReference type="InterPro" id="IPR001173">
    <property type="entry name" value="Glyco_trans_2-like"/>
</dbReference>
<dbReference type="GO" id="GO:0016740">
    <property type="term" value="F:transferase activity"/>
    <property type="evidence" value="ECO:0007669"/>
    <property type="project" value="UniProtKB-KW"/>
</dbReference>
<evidence type="ECO:0000259" key="1">
    <source>
        <dbReference type="Pfam" id="PF00535"/>
    </source>
</evidence>